<dbReference type="InterPro" id="IPR036291">
    <property type="entry name" value="NAD(P)-bd_dom_sf"/>
</dbReference>
<comment type="caution">
    <text evidence="3">The sequence shown here is derived from an EMBL/GenBank/DDBJ whole genome shotgun (WGS) entry which is preliminary data.</text>
</comment>
<sequence length="301" mass="32240">MDLDLKDVHVLVTGANGGIGLETTRLFLGARPFSFLPRTGIPLETNLPEHGARVTAHYRSSNAALTQLISETNHGRLRMVQADLSHEAQVQALFARPGNTGWGEVEIAVVDHGVYQWADVPLKDLPIEQWERTLSDNLTSSFLVAREYLRGLERGGRAGPKTETGTGDRAALVLVGSTAGKCGEAMHADYAASKSGIMYGLALSLKNEIVQVAPRARVNCVAPGWVRTPTASEALQDPQIVYRSLATTPLRKVAEASDVANQIVLLASAKVSGHVTGQVLMVEGGMEGRMLYMAADFGLDA</sequence>
<keyword evidence="4" id="KW-1185">Reference proteome</keyword>
<dbReference type="AlphaFoldDB" id="A0AAD4LD94"/>
<protein>
    <submittedName>
        <fullName evidence="3">NAD-P-binding protein</fullName>
    </submittedName>
</protein>
<evidence type="ECO:0000256" key="1">
    <source>
        <dbReference type="ARBA" id="ARBA00006484"/>
    </source>
</evidence>
<dbReference type="PRINTS" id="PR00081">
    <property type="entry name" value="GDHRDH"/>
</dbReference>
<organism evidence="3 4">
    <name type="scientific">Lactarius akahatsu</name>
    <dbReference type="NCBI Taxonomy" id="416441"/>
    <lineage>
        <taxon>Eukaryota</taxon>
        <taxon>Fungi</taxon>
        <taxon>Dikarya</taxon>
        <taxon>Basidiomycota</taxon>
        <taxon>Agaricomycotina</taxon>
        <taxon>Agaricomycetes</taxon>
        <taxon>Russulales</taxon>
        <taxon>Russulaceae</taxon>
        <taxon>Lactarius</taxon>
    </lineage>
</organism>
<proteinExistence type="inferred from homology"/>
<keyword evidence="2" id="KW-0560">Oxidoreductase</keyword>
<dbReference type="EMBL" id="JAKELL010000067">
    <property type="protein sequence ID" value="KAH8985175.1"/>
    <property type="molecule type" value="Genomic_DNA"/>
</dbReference>
<dbReference type="Gene3D" id="3.40.50.720">
    <property type="entry name" value="NAD(P)-binding Rossmann-like Domain"/>
    <property type="match status" value="1"/>
</dbReference>
<name>A0AAD4LD94_9AGAM</name>
<gene>
    <name evidence="3" type="ORF">EDB92DRAFT_1386161</name>
</gene>
<dbReference type="Proteomes" id="UP001201163">
    <property type="component" value="Unassembled WGS sequence"/>
</dbReference>
<accession>A0AAD4LD94</accession>
<dbReference type="PANTHER" id="PTHR24321:SF8">
    <property type="entry name" value="ESTRADIOL 17-BETA-DEHYDROGENASE 8-RELATED"/>
    <property type="match status" value="1"/>
</dbReference>
<dbReference type="Pfam" id="PF13561">
    <property type="entry name" value="adh_short_C2"/>
    <property type="match status" value="1"/>
</dbReference>
<evidence type="ECO:0000256" key="2">
    <source>
        <dbReference type="ARBA" id="ARBA00023002"/>
    </source>
</evidence>
<evidence type="ECO:0000313" key="4">
    <source>
        <dbReference type="Proteomes" id="UP001201163"/>
    </source>
</evidence>
<dbReference type="SUPFAM" id="SSF51735">
    <property type="entry name" value="NAD(P)-binding Rossmann-fold domains"/>
    <property type="match status" value="1"/>
</dbReference>
<reference evidence="3" key="1">
    <citation type="submission" date="2022-01" db="EMBL/GenBank/DDBJ databases">
        <title>Comparative genomics reveals a dynamic genome evolution in the ectomycorrhizal milk-cap (Lactarius) mushrooms.</title>
        <authorList>
            <consortium name="DOE Joint Genome Institute"/>
            <person name="Lebreton A."/>
            <person name="Tang N."/>
            <person name="Kuo A."/>
            <person name="LaButti K."/>
            <person name="Drula E."/>
            <person name="Barry K."/>
            <person name="Clum A."/>
            <person name="Lipzen A."/>
            <person name="Mousain D."/>
            <person name="Ng V."/>
            <person name="Wang R."/>
            <person name="Wang X."/>
            <person name="Dai Y."/>
            <person name="Henrissat B."/>
            <person name="Grigoriev I.V."/>
            <person name="Guerin-Laguette A."/>
            <person name="Yu F."/>
            <person name="Martin F.M."/>
        </authorList>
    </citation>
    <scope>NUCLEOTIDE SEQUENCE</scope>
    <source>
        <strain evidence="3">QP</strain>
    </source>
</reference>
<dbReference type="InterPro" id="IPR002347">
    <property type="entry name" value="SDR_fam"/>
</dbReference>
<dbReference type="PANTHER" id="PTHR24321">
    <property type="entry name" value="DEHYDROGENASES, SHORT CHAIN"/>
    <property type="match status" value="1"/>
</dbReference>
<evidence type="ECO:0000313" key="3">
    <source>
        <dbReference type="EMBL" id="KAH8985175.1"/>
    </source>
</evidence>
<dbReference type="GO" id="GO:0016491">
    <property type="term" value="F:oxidoreductase activity"/>
    <property type="evidence" value="ECO:0007669"/>
    <property type="project" value="UniProtKB-KW"/>
</dbReference>
<comment type="similarity">
    <text evidence="1">Belongs to the short-chain dehydrogenases/reductases (SDR) family.</text>
</comment>